<sequence length="160" mass="18592">MEPSKLRTTEIGKTISQLERIKAKGAAWKRKISIVDVTSRENTDTFNPTEAIRRKRSGRAEDKLLLDKLKSQLLFLEMNVRKSNVLNLIKYSMPWKTQKQLLNIRCGICKEIKFNWCVQQIEIMKERLNTSNANTMINVSLTEDLPEPDFLIVSPEFTSY</sequence>
<accession>A0A6J8CL12</accession>
<organism evidence="1 2">
    <name type="scientific">Mytilus coruscus</name>
    <name type="common">Sea mussel</name>
    <dbReference type="NCBI Taxonomy" id="42192"/>
    <lineage>
        <taxon>Eukaryota</taxon>
        <taxon>Metazoa</taxon>
        <taxon>Spiralia</taxon>
        <taxon>Lophotrochozoa</taxon>
        <taxon>Mollusca</taxon>
        <taxon>Bivalvia</taxon>
        <taxon>Autobranchia</taxon>
        <taxon>Pteriomorphia</taxon>
        <taxon>Mytilida</taxon>
        <taxon>Mytiloidea</taxon>
        <taxon>Mytilidae</taxon>
        <taxon>Mytilinae</taxon>
        <taxon>Mytilus</taxon>
    </lineage>
</organism>
<name>A0A6J8CL12_MYTCO</name>
<evidence type="ECO:0000313" key="1">
    <source>
        <dbReference type="EMBL" id="CAC5395764.1"/>
    </source>
</evidence>
<gene>
    <name evidence="1" type="ORF">MCOR_30398</name>
</gene>
<evidence type="ECO:0000313" key="2">
    <source>
        <dbReference type="Proteomes" id="UP000507470"/>
    </source>
</evidence>
<proteinExistence type="predicted"/>
<dbReference type="EMBL" id="CACVKT020005565">
    <property type="protein sequence ID" value="CAC5395764.1"/>
    <property type="molecule type" value="Genomic_DNA"/>
</dbReference>
<keyword evidence="2" id="KW-1185">Reference proteome</keyword>
<protein>
    <submittedName>
        <fullName evidence="1">Uncharacterized protein</fullName>
    </submittedName>
</protein>
<reference evidence="1 2" key="1">
    <citation type="submission" date="2020-06" db="EMBL/GenBank/DDBJ databases">
        <authorList>
            <person name="Li R."/>
            <person name="Bekaert M."/>
        </authorList>
    </citation>
    <scope>NUCLEOTIDE SEQUENCE [LARGE SCALE GENOMIC DNA]</scope>
    <source>
        <strain evidence="2">wild</strain>
    </source>
</reference>
<dbReference type="AlphaFoldDB" id="A0A6J8CL12"/>
<dbReference type="Proteomes" id="UP000507470">
    <property type="component" value="Unassembled WGS sequence"/>
</dbReference>